<dbReference type="EC" id="6.2.1.3" evidence="3"/>
<keyword evidence="2" id="KW-0443">Lipid metabolism</keyword>
<evidence type="ECO:0000259" key="4">
    <source>
        <dbReference type="Pfam" id="PF00501"/>
    </source>
</evidence>
<gene>
    <name evidence="5" type="ORF">AB6A40_001571</name>
</gene>
<proteinExistence type="predicted"/>
<dbReference type="EMBL" id="JBGFUD010000599">
    <property type="protein sequence ID" value="MFH4974862.1"/>
    <property type="molecule type" value="Genomic_DNA"/>
</dbReference>
<dbReference type="Pfam" id="PF00501">
    <property type="entry name" value="AMP-binding"/>
    <property type="match status" value="1"/>
</dbReference>
<comment type="caution">
    <text evidence="5">The sequence shown here is derived from an EMBL/GenBank/DDBJ whole genome shotgun (WGS) entry which is preliminary data.</text>
</comment>
<keyword evidence="1" id="KW-0436">Ligase</keyword>
<evidence type="ECO:0000313" key="5">
    <source>
        <dbReference type="EMBL" id="MFH4974862.1"/>
    </source>
</evidence>
<dbReference type="PANTHER" id="PTHR43272:SF107">
    <property type="entry name" value="LONG-CHAIN-FATTY-ACID--COA LIGASE 5"/>
    <property type="match status" value="1"/>
</dbReference>
<dbReference type="SUPFAM" id="SSF56801">
    <property type="entry name" value="Acetyl-CoA synthetase-like"/>
    <property type="match status" value="1"/>
</dbReference>
<evidence type="ECO:0000313" key="6">
    <source>
        <dbReference type="Proteomes" id="UP001608902"/>
    </source>
</evidence>
<reference evidence="5 6" key="1">
    <citation type="submission" date="2024-08" db="EMBL/GenBank/DDBJ databases">
        <title>Gnathostoma spinigerum genome.</title>
        <authorList>
            <person name="Gonzalez-Bertolin B."/>
            <person name="Monzon S."/>
            <person name="Zaballos A."/>
            <person name="Jimenez P."/>
            <person name="Dekumyoy P."/>
            <person name="Varona S."/>
            <person name="Cuesta I."/>
            <person name="Sumanam S."/>
            <person name="Adisakwattana P."/>
            <person name="Gasser R.B."/>
            <person name="Hernandez-Gonzalez A."/>
            <person name="Young N.D."/>
            <person name="Perteguer M.J."/>
        </authorList>
    </citation>
    <scope>NUCLEOTIDE SEQUENCE [LARGE SCALE GENOMIC DNA]</scope>
    <source>
        <strain evidence="5">AL3</strain>
        <tissue evidence="5">Liver</tissue>
    </source>
</reference>
<keyword evidence="6" id="KW-1185">Reference proteome</keyword>
<organism evidence="5 6">
    <name type="scientific">Gnathostoma spinigerum</name>
    <dbReference type="NCBI Taxonomy" id="75299"/>
    <lineage>
        <taxon>Eukaryota</taxon>
        <taxon>Metazoa</taxon>
        <taxon>Ecdysozoa</taxon>
        <taxon>Nematoda</taxon>
        <taxon>Chromadorea</taxon>
        <taxon>Rhabditida</taxon>
        <taxon>Spirurina</taxon>
        <taxon>Gnathostomatomorpha</taxon>
        <taxon>Gnathostomatoidea</taxon>
        <taxon>Gnathostomatidae</taxon>
        <taxon>Gnathostoma</taxon>
    </lineage>
</organism>
<dbReference type="GO" id="GO:0004467">
    <property type="term" value="F:long-chain fatty acid-CoA ligase activity"/>
    <property type="evidence" value="ECO:0007669"/>
    <property type="project" value="UniProtKB-EC"/>
</dbReference>
<name>A0ABD6E6J3_9BILA</name>
<dbReference type="Gene3D" id="3.40.50.12780">
    <property type="entry name" value="N-terminal domain of ligase-like"/>
    <property type="match status" value="1"/>
</dbReference>
<dbReference type="Proteomes" id="UP001608902">
    <property type="component" value="Unassembled WGS sequence"/>
</dbReference>
<sequence length="290" mass="32548">MFDEYLFAKIRDVFGGRIKVMVVGGAPIAAPVMDFTRATIGAYVISGYGQTESSGLCSLTIECDSDPTVIGSPVHCNYVKLFPVPDLGYDDPEKQGGEICIKGPNVFKGYYKNETITKEVLGEDGWLHTGDIGKWTKSGTIQIIDRVKNIFKLSQGEYIAPEKVENFYAGSKLVSQVFVYGESLKTCLIAIVVPDEEELPRVVEEKLHLKNIPFKDLCSNSLVRKMVMEDMIEVGKESGLFPFEQVKDIFLSDEPFSTENQLLTPTMKNRRGLLKKRYEKELQEMYAKLP</sequence>
<evidence type="ECO:0000256" key="1">
    <source>
        <dbReference type="ARBA" id="ARBA00022598"/>
    </source>
</evidence>
<keyword evidence="2" id="KW-0276">Fatty acid metabolism</keyword>
<dbReference type="AlphaFoldDB" id="A0ABD6E6J3"/>
<protein>
    <recommendedName>
        <fullName evidence="3">long-chain-fatty-acid--CoA ligase</fullName>
        <ecNumber evidence="3">6.2.1.3</ecNumber>
    </recommendedName>
</protein>
<feature type="domain" description="AMP-dependent synthetase/ligase" evidence="4">
    <location>
        <begin position="13"/>
        <end position="111"/>
    </location>
</feature>
<accession>A0ABD6E6J3</accession>
<dbReference type="InterPro" id="IPR000873">
    <property type="entry name" value="AMP-dep_synth/lig_dom"/>
</dbReference>
<dbReference type="InterPro" id="IPR042099">
    <property type="entry name" value="ANL_N_sf"/>
</dbReference>
<evidence type="ECO:0000256" key="2">
    <source>
        <dbReference type="ARBA" id="ARBA00022832"/>
    </source>
</evidence>
<dbReference type="PANTHER" id="PTHR43272">
    <property type="entry name" value="LONG-CHAIN-FATTY-ACID--COA LIGASE"/>
    <property type="match status" value="1"/>
</dbReference>
<evidence type="ECO:0000256" key="3">
    <source>
        <dbReference type="ARBA" id="ARBA00026121"/>
    </source>
</evidence>